<evidence type="ECO:0000313" key="1">
    <source>
        <dbReference type="EMBL" id="KAF0734510.1"/>
    </source>
</evidence>
<name>A0A6G0X3K0_9STRA</name>
<comment type="caution">
    <text evidence="1">The sequence shown here is derived from an EMBL/GenBank/DDBJ whole genome shotgun (WGS) entry which is preliminary data.</text>
</comment>
<sequence>MISIAELGFLMIAGTYLIGRKELPRVARSGGRYVGRSIGAVLRAKNEYFEATKNSDIVKMQAELQKGLDELNMIRAEMTNISSMKRPYRPVSTPANRPAVNPATTVAASEAPTATATGVTSTVIPEAMARATSTAFTDEDYLARHTFEDLIQSADDQEQARLALAEINMAKEQKFASRIESVEGGADYVAASLMDSILLERRAPK</sequence>
<protein>
    <submittedName>
        <fullName evidence="1">Uncharacterized protein</fullName>
    </submittedName>
</protein>
<gene>
    <name evidence="1" type="ORF">Ae201684_008757</name>
</gene>
<proteinExistence type="predicted"/>
<dbReference type="PANTHER" id="PTHR35512:SF1">
    <property type="entry name" value="OS11G0550900 PROTEIN"/>
    <property type="match status" value="1"/>
</dbReference>
<dbReference type="EMBL" id="VJMJ01000111">
    <property type="protein sequence ID" value="KAF0734510.1"/>
    <property type="molecule type" value="Genomic_DNA"/>
</dbReference>
<organism evidence="1 2">
    <name type="scientific">Aphanomyces euteiches</name>
    <dbReference type="NCBI Taxonomy" id="100861"/>
    <lineage>
        <taxon>Eukaryota</taxon>
        <taxon>Sar</taxon>
        <taxon>Stramenopiles</taxon>
        <taxon>Oomycota</taxon>
        <taxon>Saprolegniomycetes</taxon>
        <taxon>Saprolegniales</taxon>
        <taxon>Verrucalvaceae</taxon>
        <taxon>Aphanomyces</taxon>
    </lineage>
</organism>
<reference evidence="1 2" key="1">
    <citation type="submission" date="2019-07" db="EMBL/GenBank/DDBJ databases">
        <title>Genomics analysis of Aphanomyces spp. identifies a new class of oomycete effector associated with host adaptation.</title>
        <authorList>
            <person name="Gaulin E."/>
        </authorList>
    </citation>
    <scope>NUCLEOTIDE SEQUENCE [LARGE SCALE GENOMIC DNA]</scope>
    <source>
        <strain evidence="1 2">ATCC 201684</strain>
    </source>
</reference>
<evidence type="ECO:0000313" key="2">
    <source>
        <dbReference type="Proteomes" id="UP000481153"/>
    </source>
</evidence>
<dbReference type="VEuPathDB" id="FungiDB:AeMF1_018610"/>
<dbReference type="AlphaFoldDB" id="A0A6G0X3K0"/>
<accession>A0A6G0X3K0</accession>
<keyword evidence="2" id="KW-1185">Reference proteome</keyword>
<dbReference type="Proteomes" id="UP000481153">
    <property type="component" value="Unassembled WGS sequence"/>
</dbReference>
<dbReference type="PANTHER" id="PTHR35512">
    <property type="entry name" value="OS11G0550900 PROTEIN"/>
    <property type="match status" value="1"/>
</dbReference>